<proteinExistence type="predicted"/>
<reference evidence="2 3" key="1">
    <citation type="submission" date="2022-03" db="EMBL/GenBank/DDBJ databases">
        <authorList>
            <person name="Macdonald S."/>
            <person name="Ahmed S."/>
            <person name="Newling K."/>
        </authorList>
    </citation>
    <scope>NUCLEOTIDE SEQUENCE [LARGE SCALE GENOMIC DNA]</scope>
</reference>
<dbReference type="Proteomes" id="UP001642260">
    <property type="component" value="Unassembled WGS sequence"/>
</dbReference>
<name>A0ABC8KKK1_ERUVS</name>
<feature type="region of interest" description="Disordered" evidence="1">
    <location>
        <begin position="98"/>
        <end position="152"/>
    </location>
</feature>
<evidence type="ECO:0000256" key="1">
    <source>
        <dbReference type="SAM" id="MobiDB-lite"/>
    </source>
</evidence>
<feature type="compositionally biased region" description="Polar residues" evidence="1">
    <location>
        <begin position="102"/>
        <end position="113"/>
    </location>
</feature>
<sequence>MVVLDGINFESFREDLLSVCATDVEELVLLKFRKTWWFKFRNRCVLELYVLSPESSAPQTYKPGENATKRTMEAEILKTEKNAEGIVLLDEEKETVQDKNVAVTTTNGNSSPVTPLKLDQTKNRQGRNKKSVKDNGNNNGDHHSENGGAESGLEHCGKIIRQLEILFI</sequence>
<accession>A0ABC8KKK1</accession>
<evidence type="ECO:0000313" key="2">
    <source>
        <dbReference type="EMBL" id="CAH8359721.1"/>
    </source>
</evidence>
<protein>
    <submittedName>
        <fullName evidence="2">Uncharacterized protein</fullName>
    </submittedName>
</protein>
<gene>
    <name evidence="2" type="ORF">ERUC_LOCUS25477</name>
</gene>
<keyword evidence="3" id="KW-1185">Reference proteome</keyword>
<dbReference type="AlphaFoldDB" id="A0ABC8KKK1"/>
<dbReference type="EMBL" id="CAKOAT010271821">
    <property type="protein sequence ID" value="CAH8359721.1"/>
    <property type="molecule type" value="Genomic_DNA"/>
</dbReference>
<comment type="caution">
    <text evidence="2">The sequence shown here is derived from an EMBL/GenBank/DDBJ whole genome shotgun (WGS) entry which is preliminary data.</text>
</comment>
<evidence type="ECO:0000313" key="3">
    <source>
        <dbReference type="Proteomes" id="UP001642260"/>
    </source>
</evidence>
<organism evidence="2 3">
    <name type="scientific">Eruca vesicaria subsp. sativa</name>
    <name type="common">Garden rocket</name>
    <name type="synonym">Eruca sativa</name>
    <dbReference type="NCBI Taxonomy" id="29727"/>
    <lineage>
        <taxon>Eukaryota</taxon>
        <taxon>Viridiplantae</taxon>
        <taxon>Streptophyta</taxon>
        <taxon>Embryophyta</taxon>
        <taxon>Tracheophyta</taxon>
        <taxon>Spermatophyta</taxon>
        <taxon>Magnoliopsida</taxon>
        <taxon>eudicotyledons</taxon>
        <taxon>Gunneridae</taxon>
        <taxon>Pentapetalae</taxon>
        <taxon>rosids</taxon>
        <taxon>malvids</taxon>
        <taxon>Brassicales</taxon>
        <taxon>Brassicaceae</taxon>
        <taxon>Brassiceae</taxon>
        <taxon>Eruca</taxon>
    </lineage>
</organism>